<dbReference type="GO" id="GO:0008757">
    <property type="term" value="F:S-adenosylmethionine-dependent methyltransferase activity"/>
    <property type="evidence" value="ECO:0007669"/>
    <property type="project" value="InterPro"/>
</dbReference>
<keyword evidence="1" id="KW-0489">Methyltransferase</keyword>
<keyword evidence="2" id="KW-0808">Transferase</keyword>
<dbReference type="InterPro" id="IPR008854">
    <property type="entry name" value="TPMT"/>
</dbReference>
<dbReference type="PROSITE" id="PS51585">
    <property type="entry name" value="SAM_MT_TPMT"/>
    <property type="match status" value="1"/>
</dbReference>
<accession>A0A2N3WUX3</accession>
<dbReference type="PANTHER" id="PTHR43464:SF19">
    <property type="entry name" value="UBIQUINONE BIOSYNTHESIS O-METHYLTRANSFERASE, MITOCHONDRIAL"/>
    <property type="match status" value="1"/>
</dbReference>
<dbReference type="Gene3D" id="3.40.50.150">
    <property type="entry name" value="Vaccinia Virus protein VP39"/>
    <property type="match status" value="1"/>
</dbReference>
<dbReference type="CDD" id="cd02440">
    <property type="entry name" value="AdoMet_MTases"/>
    <property type="match status" value="1"/>
</dbReference>
<dbReference type="EMBL" id="PJMY01000003">
    <property type="protein sequence ID" value="PKV97655.1"/>
    <property type="molecule type" value="Genomic_DNA"/>
</dbReference>
<organism evidence="4 5">
    <name type="scientific">Amycolatopsis echigonensis</name>
    <dbReference type="NCBI Taxonomy" id="2576905"/>
    <lineage>
        <taxon>Bacteria</taxon>
        <taxon>Bacillati</taxon>
        <taxon>Actinomycetota</taxon>
        <taxon>Actinomycetes</taxon>
        <taxon>Pseudonocardiales</taxon>
        <taxon>Pseudonocardiaceae</taxon>
        <taxon>Amycolatopsis</taxon>
    </lineage>
</organism>
<dbReference type="InterPro" id="IPR029063">
    <property type="entry name" value="SAM-dependent_MTases_sf"/>
</dbReference>
<name>A0A2N3WUX3_9PSEU</name>
<evidence type="ECO:0000313" key="5">
    <source>
        <dbReference type="Proteomes" id="UP000233750"/>
    </source>
</evidence>
<dbReference type="GO" id="GO:0032259">
    <property type="term" value="P:methylation"/>
    <property type="evidence" value="ECO:0007669"/>
    <property type="project" value="UniProtKB-KW"/>
</dbReference>
<dbReference type="AlphaFoldDB" id="A0A2N3WUX3"/>
<protein>
    <submittedName>
        <fullName evidence="4">Thiopurine S-methyltransferase</fullName>
    </submittedName>
</protein>
<sequence>MVQRMQAKSPAEQETAVRLEFEEYYREKAPWDNGVTPPELVALVEREPAGRALELGCGTGTNAVYLAEHGWEVVGVDLIERAIEQARAKADAAGVSAQLLLGDATRLVELAVGDGFSLVFDLSCFCAIPAHRRDGYAAGVTRATAPGANLLMFGYGPDALPDKIFGVTADELRTRFSDWDLVDVTPGTNPFPTFWFTLRRR</sequence>
<evidence type="ECO:0000256" key="3">
    <source>
        <dbReference type="ARBA" id="ARBA00022691"/>
    </source>
</evidence>
<dbReference type="PANTHER" id="PTHR43464">
    <property type="entry name" value="METHYLTRANSFERASE"/>
    <property type="match status" value="1"/>
</dbReference>
<reference evidence="4 5" key="1">
    <citation type="submission" date="2017-12" db="EMBL/GenBank/DDBJ databases">
        <title>Sequencing the genomes of 1000 Actinobacteria strains.</title>
        <authorList>
            <person name="Klenk H.-P."/>
        </authorList>
    </citation>
    <scope>NUCLEOTIDE SEQUENCE [LARGE SCALE GENOMIC DNA]</scope>
    <source>
        <strain evidence="4 5">DSM 45165</strain>
    </source>
</reference>
<evidence type="ECO:0000313" key="4">
    <source>
        <dbReference type="EMBL" id="PKV97655.1"/>
    </source>
</evidence>
<dbReference type="SUPFAM" id="SSF53335">
    <property type="entry name" value="S-adenosyl-L-methionine-dependent methyltransferases"/>
    <property type="match status" value="1"/>
</dbReference>
<evidence type="ECO:0000256" key="1">
    <source>
        <dbReference type="ARBA" id="ARBA00022603"/>
    </source>
</evidence>
<dbReference type="Pfam" id="PF05724">
    <property type="entry name" value="TPMT"/>
    <property type="match status" value="1"/>
</dbReference>
<evidence type="ECO:0000256" key="2">
    <source>
        <dbReference type="ARBA" id="ARBA00022679"/>
    </source>
</evidence>
<keyword evidence="3" id="KW-0949">S-adenosyl-L-methionine</keyword>
<keyword evidence="5" id="KW-1185">Reference proteome</keyword>
<dbReference type="Proteomes" id="UP000233750">
    <property type="component" value="Unassembled WGS sequence"/>
</dbReference>
<proteinExistence type="predicted"/>
<dbReference type="RefSeq" id="WP_244194895.1">
    <property type="nucleotide sequence ID" value="NZ_JACJHR010000001.1"/>
</dbReference>
<gene>
    <name evidence="4" type="ORF">ATK30_8646</name>
</gene>
<comment type="caution">
    <text evidence="4">The sequence shown here is derived from an EMBL/GenBank/DDBJ whole genome shotgun (WGS) entry which is preliminary data.</text>
</comment>